<dbReference type="Proteomes" id="UP000481858">
    <property type="component" value="Unassembled WGS sequence"/>
</dbReference>
<feature type="domain" description="Heterokaryon incompatibility" evidence="2">
    <location>
        <begin position="60"/>
        <end position="204"/>
    </location>
</feature>
<keyword evidence="1" id="KW-0472">Membrane</keyword>
<dbReference type="AlphaFoldDB" id="A0A7C8MW58"/>
<dbReference type="InParanoid" id="A0A7C8MW58"/>
<evidence type="ECO:0000256" key="1">
    <source>
        <dbReference type="SAM" id="Phobius"/>
    </source>
</evidence>
<feature type="transmembrane region" description="Helical" evidence="1">
    <location>
        <begin position="534"/>
        <end position="567"/>
    </location>
</feature>
<sequence length="682" mass="78025">MVLGLFQRFGLGARKDQYPGKPIRKPGTLIRVLKPKGIQGDRIDCKLKTIDITSRGDNTYDALSYRWGDIAHPRLIYCNGVPFKVQQSLFQALLEIWSKEPQLEIWVDAVCIDQNNPVELSDQVKIMGTIYQRARRVIIWLGEADEFTDLAWRTLLEASSPTQSTATNDLEVRLAETGDLEDIWLSIHNLGQREWFYRAWTFQELYLAQRATVLCSTYEMDWDKFHQALDRLATFLTRGATSTYSIKAKNTLQNLLGSVEQLRVSDTAFTLTDLLSRTIHRSCDEPKDKIYALLGVLFQKEGLEHLKLKYSFPVDYSSNPELVYMRVSRALAMRLAWTEPGRTKSQPLDLSILHGAGLDAHNRRYRTTWFKGLTVNRTPGDLPTWVTDWTDREASLSWAEKTYIKRDKWQPIISTDGLKLGAAVNLDESRGEHRELLLYGVVIARLVRANSGADDRIRFYLEELPLCVRHGSLLSQGLSRDGTEPYIRWTSEIPIEDKIRYPDDSPSHIYYSPRILRALLHHDQKKCECTQFPFFHTIIAAILALILSIIFGSAAKYLLILVFWVALKDARVMTGKPVRNFCLDIVATREHPTLASEGDWIVSLAGEQGLFLLKPTKIGKFKLVRGLLENRDMKPSCQVFRIDANGNKLDNWTSQYQRQGKGLSATPSWRDFRVLPISLSLI</sequence>
<proteinExistence type="predicted"/>
<evidence type="ECO:0000259" key="2">
    <source>
        <dbReference type="Pfam" id="PF06985"/>
    </source>
</evidence>
<name>A0A7C8MW58_9PEZI</name>
<gene>
    <name evidence="3" type="ORF">GQX73_g6518</name>
</gene>
<keyword evidence="1" id="KW-1133">Transmembrane helix</keyword>
<accession>A0A7C8MW58</accession>
<keyword evidence="1" id="KW-0812">Transmembrane</keyword>
<dbReference type="PANTHER" id="PTHR24148:SF64">
    <property type="entry name" value="HETEROKARYON INCOMPATIBILITY DOMAIN-CONTAINING PROTEIN"/>
    <property type="match status" value="1"/>
</dbReference>
<evidence type="ECO:0000313" key="4">
    <source>
        <dbReference type="Proteomes" id="UP000481858"/>
    </source>
</evidence>
<protein>
    <recommendedName>
        <fullName evidence="2">Heterokaryon incompatibility domain-containing protein</fullName>
    </recommendedName>
</protein>
<evidence type="ECO:0000313" key="3">
    <source>
        <dbReference type="EMBL" id="KAF2967054.1"/>
    </source>
</evidence>
<organism evidence="3 4">
    <name type="scientific">Xylaria multiplex</name>
    <dbReference type="NCBI Taxonomy" id="323545"/>
    <lineage>
        <taxon>Eukaryota</taxon>
        <taxon>Fungi</taxon>
        <taxon>Dikarya</taxon>
        <taxon>Ascomycota</taxon>
        <taxon>Pezizomycotina</taxon>
        <taxon>Sordariomycetes</taxon>
        <taxon>Xylariomycetidae</taxon>
        <taxon>Xylariales</taxon>
        <taxon>Xylariaceae</taxon>
        <taxon>Xylaria</taxon>
    </lineage>
</organism>
<dbReference type="InterPro" id="IPR010730">
    <property type="entry name" value="HET"/>
</dbReference>
<comment type="caution">
    <text evidence="3">The sequence shown here is derived from an EMBL/GenBank/DDBJ whole genome shotgun (WGS) entry which is preliminary data.</text>
</comment>
<dbReference type="InterPro" id="IPR052895">
    <property type="entry name" value="HetReg/Transcr_Mod"/>
</dbReference>
<keyword evidence="4" id="KW-1185">Reference proteome</keyword>
<dbReference type="EMBL" id="WUBL01000075">
    <property type="protein sequence ID" value="KAF2967054.1"/>
    <property type="molecule type" value="Genomic_DNA"/>
</dbReference>
<reference evidence="3 4" key="1">
    <citation type="submission" date="2019-12" db="EMBL/GenBank/DDBJ databases">
        <title>Draft genome sequence of the ascomycete Xylaria multiplex DSM 110363.</title>
        <authorList>
            <person name="Buettner E."/>
            <person name="Kellner H."/>
        </authorList>
    </citation>
    <scope>NUCLEOTIDE SEQUENCE [LARGE SCALE GENOMIC DNA]</scope>
    <source>
        <strain evidence="3 4">DSM 110363</strain>
    </source>
</reference>
<dbReference type="Pfam" id="PF06985">
    <property type="entry name" value="HET"/>
    <property type="match status" value="1"/>
</dbReference>
<dbReference type="OrthoDB" id="5386682at2759"/>
<dbReference type="PANTHER" id="PTHR24148">
    <property type="entry name" value="ANKYRIN REPEAT DOMAIN-CONTAINING PROTEIN 39 HOMOLOG-RELATED"/>
    <property type="match status" value="1"/>
</dbReference>